<reference evidence="1" key="1">
    <citation type="journal article" date="2020" name="Nature">
        <title>Giant virus diversity and host interactions through global metagenomics.</title>
        <authorList>
            <person name="Schulz F."/>
            <person name="Roux S."/>
            <person name="Paez-Espino D."/>
            <person name="Jungbluth S."/>
            <person name="Walsh D.A."/>
            <person name="Denef V.J."/>
            <person name="McMahon K.D."/>
            <person name="Konstantinidis K.T."/>
            <person name="Eloe-Fadrosh E.A."/>
            <person name="Kyrpides N.C."/>
            <person name="Woyke T."/>
        </authorList>
    </citation>
    <scope>NUCLEOTIDE SEQUENCE</scope>
    <source>
        <strain evidence="1">GVMAG-M-3300017651-5</strain>
    </source>
</reference>
<evidence type="ECO:0000313" key="1">
    <source>
        <dbReference type="EMBL" id="QHS92952.1"/>
    </source>
</evidence>
<dbReference type="AlphaFoldDB" id="A0A6C0BLQ9"/>
<proteinExistence type="predicted"/>
<dbReference type="EMBL" id="MN739194">
    <property type="protein sequence ID" value="QHS92952.1"/>
    <property type="molecule type" value="Genomic_DNA"/>
</dbReference>
<sequence length="48" mass="5417">MILHIDRSYADLLVDPRSPEGLLDRSGVLEIWVRLTSNQGDNDLIPRG</sequence>
<organism evidence="1">
    <name type="scientific">viral metagenome</name>
    <dbReference type="NCBI Taxonomy" id="1070528"/>
    <lineage>
        <taxon>unclassified sequences</taxon>
        <taxon>metagenomes</taxon>
        <taxon>organismal metagenomes</taxon>
    </lineage>
</organism>
<protein>
    <submittedName>
        <fullName evidence="1">Uncharacterized protein</fullName>
    </submittedName>
</protein>
<accession>A0A6C0BLQ9</accession>
<name>A0A6C0BLQ9_9ZZZZ</name>